<dbReference type="OrthoDB" id="9794419at2"/>
<dbReference type="PRINTS" id="PR00344">
    <property type="entry name" value="BCTRLSENSOR"/>
</dbReference>
<proteinExistence type="predicted"/>
<evidence type="ECO:0000313" key="12">
    <source>
        <dbReference type="Proteomes" id="UP000002714"/>
    </source>
</evidence>
<dbReference type="HOGENOM" id="CLU_000445_133_0_7"/>
<dbReference type="STRING" id="326298.Suden_0985"/>
<keyword evidence="5" id="KW-0547">Nucleotide-binding</keyword>
<evidence type="ECO:0000313" key="11">
    <source>
        <dbReference type="EMBL" id="ABB44263.1"/>
    </source>
</evidence>
<comment type="catalytic activity">
    <reaction evidence="1">
        <text>ATP + protein L-histidine = ADP + protein N-phospho-L-histidine.</text>
        <dbReference type="EC" id="2.7.13.3"/>
    </reaction>
</comment>
<feature type="domain" description="Histidine kinase" evidence="10">
    <location>
        <begin position="169"/>
        <end position="388"/>
    </location>
</feature>
<dbReference type="GO" id="GO:0000155">
    <property type="term" value="F:phosphorelay sensor kinase activity"/>
    <property type="evidence" value="ECO:0007669"/>
    <property type="project" value="InterPro"/>
</dbReference>
<evidence type="ECO:0000256" key="1">
    <source>
        <dbReference type="ARBA" id="ARBA00000085"/>
    </source>
</evidence>
<keyword evidence="4 11" id="KW-0808">Transferase</keyword>
<dbReference type="Gene3D" id="3.30.565.10">
    <property type="entry name" value="Histidine kinase-like ATPase, C-terminal domain"/>
    <property type="match status" value="1"/>
</dbReference>
<evidence type="ECO:0000259" key="10">
    <source>
        <dbReference type="PROSITE" id="PS50109"/>
    </source>
</evidence>
<dbReference type="PANTHER" id="PTHR43065">
    <property type="entry name" value="SENSOR HISTIDINE KINASE"/>
    <property type="match status" value="1"/>
</dbReference>
<evidence type="ECO:0000256" key="8">
    <source>
        <dbReference type="ARBA" id="ARBA00023012"/>
    </source>
</evidence>
<dbReference type="KEGG" id="tdn:Suden_0985"/>
<dbReference type="SUPFAM" id="SSF47384">
    <property type="entry name" value="Homodimeric domain of signal transducing histidine kinase"/>
    <property type="match status" value="1"/>
</dbReference>
<keyword evidence="6 11" id="KW-0418">Kinase</keyword>
<dbReference type="AlphaFoldDB" id="Q30RW8"/>
<dbReference type="InterPro" id="IPR003594">
    <property type="entry name" value="HATPase_dom"/>
</dbReference>
<sequence length="394" mass="45753">MNSSYLEISYECLSSIGNSFEIESMMSEVVITFYRETKALYCGYYEDESVDIPMVSFGQDEELAYDVSRGECILKDTQDYFLIILSLKKGYLKLLYMKDIDIENIYNLLCKFKRKINFALSACEGVKELEELNEKLEERVFESVKKIREHEEMLLLQSKSAIMGEMLEMIAHQWRQPLTSIGMISNNMLFNIIISEENELDKEIFKNELEDINKQIKYLSSTIDDFRGFFKESKEKEKVLIEDILQKSISLTKKQLEQNSIEIEVINTCSNLVINTYKNELTQVLLNLMYNAKDAFESQDIRDKKIILECFLRDENLIIELKDNAGGIDKDIMTKIFQPYFSTKKEKNGTGLGLYMSRIILQRHLAADISVRNENGGAVFSISMPIKDEIKVRS</sequence>
<evidence type="ECO:0000256" key="4">
    <source>
        <dbReference type="ARBA" id="ARBA00022679"/>
    </source>
</evidence>
<dbReference type="EC" id="2.7.13.3" evidence="2"/>
<keyword evidence="7" id="KW-0067">ATP-binding</keyword>
<protein>
    <recommendedName>
        <fullName evidence="2">histidine kinase</fullName>
        <ecNumber evidence="2">2.7.13.3</ecNumber>
    </recommendedName>
</protein>
<name>Q30RW8_SULDN</name>
<dbReference type="InterPro" id="IPR036097">
    <property type="entry name" value="HisK_dim/P_sf"/>
</dbReference>
<dbReference type="GO" id="GO:0005524">
    <property type="term" value="F:ATP binding"/>
    <property type="evidence" value="ECO:0007669"/>
    <property type="project" value="UniProtKB-KW"/>
</dbReference>
<dbReference type="PANTHER" id="PTHR43065:SF10">
    <property type="entry name" value="PEROXIDE STRESS-ACTIVATED HISTIDINE KINASE MAK3"/>
    <property type="match status" value="1"/>
</dbReference>
<dbReference type="InterPro" id="IPR003661">
    <property type="entry name" value="HisK_dim/P_dom"/>
</dbReference>
<dbReference type="InterPro" id="IPR005467">
    <property type="entry name" value="His_kinase_dom"/>
</dbReference>
<keyword evidence="9" id="KW-0175">Coiled coil</keyword>
<evidence type="ECO:0000256" key="6">
    <source>
        <dbReference type="ARBA" id="ARBA00022777"/>
    </source>
</evidence>
<dbReference type="eggNOG" id="COG4191">
    <property type="taxonomic scope" value="Bacteria"/>
</dbReference>
<reference evidence="11 12" key="1">
    <citation type="journal article" date="2008" name="Appl. Environ. Microbiol.">
        <title>Genome of the epsilonproteobacterial chemolithoautotroph Sulfurimonas denitrificans.</title>
        <authorList>
            <person name="Sievert S.M."/>
            <person name="Scott K.M."/>
            <person name="Klotz M.G."/>
            <person name="Chain P.S.G."/>
            <person name="Hauser L.J."/>
            <person name="Hemp J."/>
            <person name="Huegler M."/>
            <person name="Land M."/>
            <person name="Lapidus A."/>
            <person name="Larimer F.W."/>
            <person name="Lucas S."/>
            <person name="Malfatti S.A."/>
            <person name="Meyer F."/>
            <person name="Paulsen I.T."/>
            <person name="Ren Q."/>
            <person name="Simon J."/>
            <person name="Bailey K."/>
            <person name="Diaz E."/>
            <person name="Fitzpatrick K.A."/>
            <person name="Glover B."/>
            <person name="Gwatney N."/>
            <person name="Korajkic A."/>
            <person name="Long A."/>
            <person name="Mobberley J.M."/>
            <person name="Pantry S.N."/>
            <person name="Pazder G."/>
            <person name="Peterson S."/>
            <person name="Quintanilla J.D."/>
            <person name="Sprinkle R."/>
            <person name="Stephens J."/>
            <person name="Thomas P."/>
            <person name="Vaughn R."/>
            <person name="Weber M.J."/>
            <person name="Wooten L.L."/>
        </authorList>
    </citation>
    <scope>NUCLEOTIDE SEQUENCE [LARGE SCALE GENOMIC DNA]</scope>
    <source>
        <strain evidence="12">ATCC 33889 / DSM 1251</strain>
    </source>
</reference>
<dbReference type="RefSeq" id="WP_011372615.1">
    <property type="nucleotide sequence ID" value="NC_007575.1"/>
</dbReference>
<dbReference type="SUPFAM" id="SSF55874">
    <property type="entry name" value="ATPase domain of HSP90 chaperone/DNA topoisomerase II/histidine kinase"/>
    <property type="match status" value="1"/>
</dbReference>
<dbReference type="InterPro" id="IPR036890">
    <property type="entry name" value="HATPase_C_sf"/>
</dbReference>
<keyword evidence="3" id="KW-0597">Phosphoprotein</keyword>
<keyword evidence="12" id="KW-1185">Reference proteome</keyword>
<evidence type="ECO:0000256" key="7">
    <source>
        <dbReference type="ARBA" id="ARBA00022840"/>
    </source>
</evidence>
<dbReference type="PROSITE" id="PS50109">
    <property type="entry name" value="HIS_KIN"/>
    <property type="match status" value="1"/>
</dbReference>
<evidence type="ECO:0000256" key="2">
    <source>
        <dbReference type="ARBA" id="ARBA00012438"/>
    </source>
</evidence>
<organism evidence="11 12">
    <name type="scientific">Sulfurimonas denitrificans (strain ATCC 33889 / DSM 1251)</name>
    <name type="common">Thiomicrospira denitrificans (strain ATCC 33889 / DSM 1251)</name>
    <dbReference type="NCBI Taxonomy" id="326298"/>
    <lineage>
        <taxon>Bacteria</taxon>
        <taxon>Pseudomonadati</taxon>
        <taxon>Campylobacterota</taxon>
        <taxon>Epsilonproteobacteria</taxon>
        <taxon>Campylobacterales</taxon>
        <taxon>Sulfurimonadaceae</taxon>
        <taxon>Sulfurimonas</taxon>
    </lineage>
</organism>
<dbReference type="Pfam" id="PF02518">
    <property type="entry name" value="HATPase_c"/>
    <property type="match status" value="1"/>
</dbReference>
<keyword evidence="8" id="KW-0902">Two-component regulatory system</keyword>
<dbReference type="CDD" id="cd00082">
    <property type="entry name" value="HisKA"/>
    <property type="match status" value="1"/>
</dbReference>
<dbReference type="InterPro" id="IPR004358">
    <property type="entry name" value="Sig_transdc_His_kin-like_C"/>
</dbReference>
<dbReference type="EMBL" id="CP000153">
    <property type="protein sequence ID" value="ABB44263.1"/>
    <property type="molecule type" value="Genomic_DNA"/>
</dbReference>
<evidence type="ECO:0000256" key="5">
    <source>
        <dbReference type="ARBA" id="ARBA00022741"/>
    </source>
</evidence>
<dbReference type="SMART" id="SM00387">
    <property type="entry name" value="HATPase_c"/>
    <property type="match status" value="1"/>
</dbReference>
<accession>Q30RW8</accession>
<dbReference type="Proteomes" id="UP000002714">
    <property type="component" value="Chromosome"/>
</dbReference>
<evidence type="ECO:0000256" key="3">
    <source>
        <dbReference type="ARBA" id="ARBA00022553"/>
    </source>
</evidence>
<dbReference type="Gene3D" id="1.10.287.130">
    <property type="match status" value="1"/>
</dbReference>
<feature type="coiled-coil region" evidence="9">
    <location>
        <begin position="119"/>
        <end position="153"/>
    </location>
</feature>
<evidence type="ECO:0000256" key="9">
    <source>
        <dbReference type="SAM" id="Coils"/>
    </source>
</evidence>
<gene>
    <name evidence="11" type="ordered locus">Suden_0985</name>
</gene>